<dbReference type="SUPFAM" id="SSF56112">
    <property type="entry name" value="Protein kinase-like (PK-like)"/>
    <property type="match status" value="1"/>
</dbReference>
<protein>
    <recommendedName>
        <fullName evidence="1">Protein kinase domain-containing protein</fullName>
    </recommendedName>
</protein>
<evidence type="ECO:0000313" key="3">
    <source>
        <dbReference type="Proteomes" id="UP000245910"/>
    </source>
</evidence>
<dbReference type="EMBL" id="LN649231">
    <property type="protein sequence ID" value="CEI68040.1"/>
    <property type="molecule type" value="Genomic_DNA"/>
</dbReference>
<reference evidence="3" key="1">
    <citation type="submission" date="2014-10" db="EMBL/GenBank/DDBJ databases">
        <authorList>
            <person name="King R."/>
        </authorList>
    </citation>
    <scope>NUCLEOTIDE SEQUENCE [LARGE SCALE GENOMIC DNA]</scope>
    <source>
        <strain evidence="3">A3/5</strain>
    </source>
</reference>
<dbReference type="Proteomes" id="UP000245910">
    <property type="component" value="Chromosome III"/>
</dbReference>
<sequence>MYDPALPLTWSIQGISDDGSNNILIVPKTHEGLDFPPLHLFCILDDDSESRALSQAWKTHDQPEATSARDNMLEIIAARLTNWSNSRTFRQLLKRITIGSTIHISSISVPEKGAAMWLAPNLALQERYLTLHRLSSLWASYSLDLPPVLDIQQIQTVRRLHDSVSLVTTPNEPLVVFKGAVSVISRMYHELRELLRMPHHPNVIGKPRYIVTREIQGVEESVVCGFILDFHSGGTLLDRLSYPSQYPPITIKDKLKWIRQILQALQHIHCPGGSFYPELRLENIVLSDNNDIILVDLEQFGGPERWLHPRLGRINEAIHDTWEHSRVNPCSMSPSIFYSNPTAGYMLPFARSSDLQRQTFENYSLAKVMWCIFEEQTNSSTRLDDNSTLHPGVTQIMFPQFVKTPEKMKYWIWLCTRSSREWGDMRCRCEDHQSDICEHLGAKLQKTNLAYVSLKETEEYLHSVFDDLDTL</sequence>
<dbReference type="PROSITE" id="PS50011">
    <property type="entry name" value="PROTEIN_KINASE_DOM"/>
    <property type="match status" value="1"/>
</dbReference>
<accession>A0A2L2TZW0</accession>
<dbReference type="Gene3D" id="1.10.510.10">
    <property type="entry name" value="Transferase(Phosphotransferase) domain 1"/>
    <property type="match status" value="1"/>
</dbReference>
<dbReference type="AlphaFoldDB" id="A0A2L2TZW0"/>
<evidence type="ECO:0000313" key="2">
    <source>
        <dbReference type="EMBL" id="CEI68040.1"/>
    </source>
</evidence>
<evidence type="ECO:0000259" key="1">
    <source>
        <dbReference type="PROSITE" id="PS50011"/>
    </source>
</evidence>
<dbReference type="InterPro" id="IPR000719">
    <property type="entry name" value="Prot_kinase_dom"/>
</dbReference>
<feature type="domain" description="Protein kinase" evidence="1">
    <location>
        <begin position="143"/>
        <end position="465"/>
    </location>
</feature>
<dbReference type="GO" id="GO:0004672">
    <property type="term" value="F:protein kinase activity"/>
    <property type="evidence" value="ECO:0007669"/>
    <property type="project" value="InterPro"/>
</dbReference>
<dbReference type="InterPro" id="IPR011009">
    <property type="entry name" value="Kinase-like_dom_sf"/>
</dbReference>
<name>A0A2L2TZW0_9HYPO</name>
<proteinExistence type="predicted"/>
<dbReference type="OrthoDB" id="4062651at2759"/>
<organism evidence="2 3">
    <name type="scientific">Fusarium venenatum</name>
    <dbReference type="NCBI Taxonomy" id="56646"/>
    <lineage>
        <taxon>Eukaryota</taxon>
        <taxon>Fungi</taxon>
        <taxon>Dikarya</taxon>
        <taxon>Ascomycota</taxon>
        <taxon>Pezizomycotina</taxon>
        <taxon>Sordariomycetes</taxon>
        <taxon>Hypocreomycetidae</taxon>
        <taxon>Hypocreales</taxon>
        <taxon>Nectriaceae</taxon>
        <taxon>Fusarium</taxon>
    </lineage>
</organism>
<dbReference type="GO" id="GO:0005524">
    <property type="term" value="F:ATP binding"/>
    <property type="evidence" value="ECO:0007669"/>
    <property type="project" value="InterPro"/>
</dbReference>
<keyword evidence="3" id="KW-1185">Reference proteome</keyword>
<dbReference type="STRING" id="56646.A0A2L2TZW0"/>